<sequence>MDWIEVIDSAVKIGLGAAISGIGAFLLTRDAYSREIQKIAHVRRLDSLEQVSEKAEECFSAWRRLASKLGGVYAGRNPPDPDFSERQWKQILVRDREFLETRQSLEHAVARLRLLSAREAATRLAKFNSMVGEFRESLILQRATPSREGFARTRAEVEECIREFHEALSAIYLSADEPAPDKSFKPTPRRGAA</sequence>
<organism evidence="1 2">
    <name type="scientific">Halopseudomonas litoralis</name>
    <dbReference type="NCBI Taxonomy" id="797277"/>
    <lineage>
        <taxon>Bacteria</taxon>
        <taxon>Pseudomonadati</taxon>
        <taxon>Pseudomonadota</taxon>
        <taxon>Gammaproteobacteria</taxon>
        <taxon>Pseudomonadales</taxon>
        <taxon>Pseudomonadaceae</taxon>
        <taxon>Halopseudomonas</taxon>
    </lineage>
</organism>
<evidence type="ECO:0000313" key="1">
    <source>
        <dbReference type="EMBL" id="SDR72635.1"/>
    </source>
</evidence>
<dbReference type="AlphaFoldDB" id="A0A1H1LF02"/>
<proteinExistence type="predicted"/>
<dbReference type="RefSeq" id="WP_090271629.1">
    <property type="nucleotide sequence ID" value="NZ_LT629748.1"/>
</dbReference>
<dbReference type="EMBL" id="LT629748">
    <property type="protein sequence ID" value="SDR72635.1"/>
    <property type="molecule type" value="Genomic_DNA"/>
</dbReference>
<protein>
    <submittedName>
        <fullName evidence="1">Uncharacterized protein</fullName>
    </submittedName>
</protein>
<accession>A0A1H1LF02</accession>
<evidence type="ECO:0000313" key="2">
    <source>
        <dbReference type="Proteomes" id="UP000243426"/>
    </source>
</evidence>
<dbReference type="Proteomes" id="UP000243426">
    <property type="component" value="Chromosome I"/>
</dbReference>
<dbReference type="STRING" id="797277.SAMN05216198_0206"/>
<gene>
    <name evidence="1" type="ORF">SAMN05216198_0206</name>
</gene>
<keyword evidence="2" id="KW-1185">Reference proteome</keyword>
<reference evidence="2" key="1">
    <citation type="submission" date="2016-10" db="EMBL/GenBank/DDBJ databases">
        <authorList>
            <person name="Varghese N."/>
            <person name="Submissions S."/>
        </authorList>
    </citation>
    <scope>NUCLEOTIDE SEQUENCE [LARGE SCALE GENOMIC DNA]</scope>
    <source>
        <strain evidence="2">2SM5</strain>
    </source>
</reference>
<name>A0A1H1LF02_9GAMM</name>